<keyword evidence="1" id="KW-0677">Repeat</keyword>
<evidence type="ECO:0000313" key="3">
    <source>
        <dbReference type="EMBL" id="SDX64080.1"/>
    </source>
</evidence>
<evidence type="ECO:0000256" key="1">
    <source>
        <dbReference type="ARBA" id="ARBA00022737"/>
    </source>
</evidence>
<dbReference type="Proteomes" id="UP000199595">
    <property type="component" value="Unassembled WGS sequence"/>
</dbReference>
<dbReference type="Pfam" id="PF13181">
    <property type="entry name" value="TPR_8"/>
    <property type="match status" value="1"/>
</dbReference>
<dbReference type="InterPro" id="IPR019734">
    <property type="entry name" value="TPR_rpt"/>
</dbReference>
<dbReference type="InterPro" id="IPR011990">
    <property type="entry name" value="TPR-like_helical_dom_sf"/>
</dbReference>
<evidence type="ECO:0000256" key="2">
    <source>
        <dbReference type="ARBA" id="ARBA00022803"/>
    </source>
</evidence>
<dbReference type="STRING" id="762486.SAMN05444411_107112"/>
<evidence type="ECO:0000313" key="4">
    <source>
        <dbReference type="Proteomes" id="UP000199595"/>
    </source>
</evidence>
<organism evidence="3 4">
    <name type="scientific">Lutibacter oricola</name>
    <dbReference type="NCBI Taxonomy" id="762486"/>
    <lineage>
        <taxon>Bacteria</taxon>
        <taxon>Pseudomonadati</taxon>
        <taxon>Bacteroidota</taxon>
        <taxon>Flavobacteriia</taxon>
        <taxon>Flavobacteriales</taxon>
        <taxon>Flavobacteriaceae</taxon>
        <taxon>Lutibacter</taxon>
    </lineage>
</organism>
<dbReference type="PROSITE" id="PS50293">
    <property type="entry name" value="TPR_REGION"/>
    <property type="match status" value="1"/>
</dbReference>
<dbReference type="PANTHER" id="PTHR44943">
    <property type="entry name" value="CELLULOSE SYNTHASE OPERON PROTEIN C"/>
    <property type="match status" value="1"/>
</dbReference>
<protein>
    <submittedName>
        <fullName evidence="3">Tetratricopeptide repeat-containing protein</fullName>
    </submittedName>
</protein>
<dbReference type="EMBL" id="FNNJ01000007">
    <property type="protein sequence ID" value="SDX64080.1"/>
    <property type="molecule type" value="Genomic_DNA"/>
</dbReference>
<dbReference type="RefSeq" id="WP_090124220.1">
    <property type="nucleotide sequence ID" value="NZ_FNNJ01000007.1"/>
</dbReference>
<sequence length="324" mass="37232">MKHNFLHIVFFIGMVSISINSWAQQNVEVPKVNVEEENDLKFQSYFFEALKQKAIKNYDKAIENLEKGYEIYPSSVAVEFEFSKNFLLIKEYAEAELFINKALDKEPKNNFLLAQKVAVLRAQRKTKEAIEVQKKLVELKPKCADQLVLLYIRDQNFVEAEKLISEIEKKALTTRRIKSYKKFIASRKKAFTKNTNVVKPASNDVNIEDLRSQFKKGKSYKALLTLLNKEAELQNYKALLIDVSQGLELFPAQPVLYKLNGVALNKLGKYNEAIDVLTLGIDFVFDNNALEADFYNQLAFSYTKLNNTKEALKYKQKAAALNKG</sequence>
<gene>
    <name evidence="3" type="ORF">SAMN05444411_107112</name>
</gene>
<reference evidence="3 4" key="1">
    <citation type="submission" date="2016-10" db="EMBL/GenBank/DDBJ databases">
        <authorList>
            <person name="de Groot N.N."/>
        </authorList>
    </citation>
    <scope>NUCLEOTIDE SEQUENCE [LARGE SCALE GENOMIC DNA]</scope>
    <source>
        <strain evidence="3 4">DSM 24956</strain>
    </source>
</reference>
<accession>A0A1H3DCN0</accession>
<dbReference type="SUPFAM" id="SSF48452">
    <property type="entry name" value="TPR-like"/>
    <property type="match status" value="1"/>
</dbReference>
<keyword evidence="4" id="KW-1185">Reference proteome</keyword>
<dbReference type="SMART" id="SM00028">
    <property type="entry name" value="TPR"/>
    <property type="match status" value="4"/>
</dbReference>
<dbReference type="InterPro" id="IPR051685">
    <property type="entry name" value="Ycf3/AcsC/BcsC/TPR_MFPF"/>
</dbReference>
<dbReference type="Gene3D" id="1.25.40.10">
    <property type="entry name" value="Tetratricopeptide repeat domain"/>
    <property type="match status" value="2"/>
</dbReference>
<dbReference type="AlphaFoldDB" id="A0A1H3DCN0"/>
<keyword evidence="2" id="KW-0802">TPR repeat</keyword>
<name>A0A1H3DCN0_9FLAO</name>
<dbReference type="PANTHER" id="PTHR44943:SF8">
    <property type="entry name" value="TPR REPEAT-CONTAINING PROTEIN MJ0263"/>
    <property type="match status" value="1"/>
</dbReference>
<proteinExistence type="predicted"/>
<dbReference type="OrthoDB" id="1465784at2"/>